<feature type="transmembrane region" description="Helical" evidence="1">
    <location>
        <begin position="258"/>
        <end position="278"/>
    </location>
</feature>
<organism evidence="2">
    <name type="scientific">marine sediment metagenome</name>
    <dbReference type="NCBI Taxonomy" id="412755"/>
    <lineage>
        <taxon>unclassified sequences</taxon>
        <taxon>metagenomes</taxon>
        <taxon>ecological metagenomes</taxon>
    </lineage>
</organism>
<feature type="transmembrane region" description="Helical" evidence="1">
    <location>
        <begin position="205"/>
        <end position="224"/>
    </location>
</feature>
<dbReference type="PANTHER" id="PTHR37305">
    <property type="entry name" value="INTEGRAL MEMBRANE PROTEIN-RELATED"/>
    <property type="match status" value="1"/>
</dbReference>
<gene>
    <name evidence="2" type="ORF">LCGC14_0748530</name>
</gene>
<dbReference type="GO" id="GO:0005886">
    <property type="term" value="C:plasma membrane"/>
    <property type="evidence" value="ECO:0007669"/>
    <property type="project" value="UniProtKB-SubCell"/>
</dbReference>
<dbReference type="Pfam" id="PF12679">
    <property type="entry name" value="ABC2_membrane_2"/>
    <property type="match status" value="1"/>
</dbReference>
<dbReference type="EMBL" id="LAZR01001794">
    <property type="protein sequence ID" value="KKN38926.1"/>
    <property type="molecule type" value="Genomic_DNA"/>
</dbReference>
<feature type="transmembrane region" description="Helical" evidence="1">
    <location>
        <begin position="87"/>
        <end position="110"/>
    </location>
</feature>
<reference evidence="2" key="1">
    <citation type="journal article" date="2015" name="Nature">
        <title>Complex archaea that bridge the gap between prokaryotes and eukaryotes.</title>
        <authorList>
            <person name="Spang A."/>
            <person name="Saw J.H."/>
            <person name="Jorgensen S.L."/>
            <person name="Zaremba-Niedzwiedzka K."/>
            <person name="Martijn J."/>
            <person name="Lind A.E."/>
            <person name="van Eijk R."/>
            <person name="Schleper C."/>
            <person name="Guy L."/>
            <person name="Ettema T.J."/>
        </authorList>
    </citation>
    <scope>NUCLEOTIDE SEQUENCE</scope>
</reference>
<evidence type="ECO:0000256" key="1">
    <source>
        <dbReference type="SAM" id="Phobius"/>
    </source>
</evidence>
<evidence type="ECO:0000313" key="2">
    <source>
        <dbReference type="EMBL" id="KKN38926.1"/>
    </source>
</evidence>
<name>A0A0F9SPP0_9ZZZZ</name>
<feature type="transmembrane region" description="Helical" evidence="1">
    <location>
        <begin position="131"/>
        <end position="161"/>
    </location>
</feature>
<accession>A0A0F9SPP0</accession>
<feature type="transmembrane region" description="Helical" evidence="1">
    <location>
        <begin position="38"/>
        <end position="59"/>
    </location>
</feature>
<keyword evidence="1" id="KW-0812">Transmembrane</keyword>
<proteinExistence type="predicted"/>
<keyword evidence="1" id="KW-0472">Membrane</keyword>
<keyword evidence="1" id="KW-1133">Transmembrane helix</keyword>
<evidence type="ECO:0008006" key="3">
    <source>
        <dbReference type="Google" id="ProtNLM"/>
    </source>
</evidence>
<protein>
    <recommendedName>
        <fullName evidence="3">ABC-2 type transporter domain-containing protein</fullName>
    </recommendedName>
</protein>
<dbReference type="PANTHER" id="PTHR37305:SF1">
    <property type="entry name" value="MEMBRANE PROTEIN"/>
    <property type="match status" value="1"/>
</dbReference>
<dbReference type="GO" id="GO:0140359">
    <property type="term" value="F:ABC-type transporter activity"/>
    <property type="evidence" value="ECO:0007669"/>
    <property type="project" value="InterPro"/>
</dbReference>
<feature type="transmembrane region" description="Helical" evidence="1">
    <location>
        <begin position="173"/>
        <end position="193"/>
    </location>
</feature>
<dbReference type="AlphaFoldDB" id="A0A0F9SPP0"/>
<sequence length="289" mass="33623">MTIKEKGYSHWDGEFIVKKFPWWPITRYGIKLTFMRRFFKFTLPMSLLPAVFFLTGIYISERLEDFPFLRGETSQFLQINPGYFKTYFTLGFMLFIMLMIVIFCGASLISDDLKHNSLQLYFSRPIKKKDYLLGKIAVIVFFLFIITLIPGLVFFIMKLVFSGSLKFFLSYPWLPLSIIAYSIIVTGFFSFYALLLSSLSKNSRLVAILIFGIYMLSDIIYLIFRSEFRSHYFSLVSLRANLQQVGAHIFGQKTPYDIPWIFSFLVLLCICVLAGFVLKSKVKGVEVIK</sequence>
<comment type="caution">
    <text evidence="2">The sequence shown here is derived from an EMBL/GenBank/DDBJ whole genome shotgun (WGS) entry which is preliminary data.</text>
</comment>